<gene>
    <name evidence="1" type="ORF">g.39012</name>
</gene>
<dbReference type="AlphaFoldDB" id="A0A1B6LJA2"/>
<evidence type="ECO:0008006" key="2">
    <source>
        <dbReference type="Google" id="ProtNLM"/>
    </source>
</evidence>
<dbReference type="PANTHER" id="PTHR33776:SF4">
    <property type="entry name" value="ENDONUCLEASE_EXONUCLEASE_PHOSPHATASE DOMAIN-CONTAINING PROTEIN"/>
    <property type="match status" value="1"/>
</dbReference>
<reference evidence="1" key="1">
    <citation type="submission" date="2015-11" db="EMBL/GenBank/DDBJ databases">
        <title>De novo transcriptome assembly of four potential Pierce s Disease insect vectors from Arizona vineyards.</title>
        <authorList>
            <person name="Tassone E.E."/>
        </authorList>
    </citation>
    <scope>NUCLEOTIDE SEQUENCE</scope>
</reference>
<accession>A0A1B6LJA2</accession>
<dbReference type="SUPFAM" id="SSF56219">
    <property type="entry name" value="DNase I-like"/>
    <property type="match status" value="1"/>
</dbReference>
<dbReference type="PANTHER" id="PTHR33776">
    <property type="entry name" value="ENDO/EXONUCLEASE/PHOSPHATASE DOMAIN-CONTAINING PROTEIN"/>
    <property type="match status" value="1"/>
</dbReference>
<dbReference type="Gene3D" id="3.60.10.10">
    <property type="entry name" value="Endonuclease/exonuclease/phosphatase"/>
    <property type="match status" value="1"/>
</dbReference>
<name>A0A1B6LJA2_9HEMI</name>
<dbReference type="EMBL" id="GEBQ01016195">
    <property type="protein sequence ID" value="JAT23782.1"/>
    <property type="molecule type" value="Transcribed_RNA"/>
</dbReference>
<evidence type="ECO:0000313" key="1">
    <source>
        <dbReference type="EMBL" id="JAT23782.1"/>
    </source>
</evidence>
<protein>
    <recommendedName>
        <fullName evidence="2">Endonuclease/exonuclease/phosphatase domain-containing protein</fullName>
    </recommendedName>
</protein>
<proteinExistence type="predicted"/>
<organism evidence="1">
    <name type="scientific">Graphocephala atropunctata</name>
    <dbReference type="NCBI Taxonomy" id="36148"/>
    <lineage>
        <taxon>Eukaryota</taxon>
        <taxon>Metazoa</taxon>
        <taxon>Ecdysozoa</taxon>
        <taxon>Arthropoda</taxon>
        <taxon>Hexapoda</taxon>
        <taxon>Insecta</taxon>
        <taxon>Pterygota</taxon>
        <taxon>Neoptera</taxon>
        <taxon>Paraneoptera</taxon>
        <taxon>Hemiptera</taxon>
        <taxon>Auchenorrhyncha</taxon>
        <taxon>Membracoidea</taxon>
        <taxon>Cicadellidae</taxon>
        <taxon>Cicadellinae</taxon>
        <taxon>Cicadellini</taxon>
        <taxon>Graphocephala</taxon>
    </lineage>
</organism>
<sequence>MSTKINRLNHLLSETCPTFVVLTEHGLKQTDIENTKLEGYSLVSVFCRNEHRLGGVAIYCKDRLVNNTETIDITDLCEERLFEAALAHTSIKGKHLYILGVYRPPGGNVQASLDILSNILDHMQAHNKPLVITGDINIDMLKPNNHDNMLLQNELTTQNIRRLPLKSTRITPDTSTSIDCICTNILNYELSTTILHTGLSDHTAQICTLDFNENNTKSQILSRQVGKKNLDQLKSLLSNKNWDMVHNAEDAESAFDTFQGSLEIALDISCPRRRNKVKKKPNDYCDIESAELKTAFLGAMKTYQLTGKVQDKTRMVHLKKAYDNKLRTLQRTANAQKIVTSNNKSKAVWNIINSQRQAKQLSQNCPKLITDNTTIEHPLHVAEHLNTYFTQVAEKTLQQNNQQQEDYRLEEDHNLSNIPAIQPFKMTPTTCEEVNKVIFGLKKQLIQWNRRILRKNCKILCRRINTPHYSHNK</sequence>
<dbReference type="InterPro" id="IPR036691">
    <property type="entry name" value="Endo/exonu/phosph_ase_sf"/>
</dbReference>